<dbReference type="AlphaFoldDB" id="A0A975YLB2"/>
<evidence type="ECO:0000259" key="1">
    <source>
        <dbReference type="Pfam" id="PF00850"/>
    </source>
</evidence>
<evidence type="ECO:0000313" key="2">
    <source>
        <dbReference type="EMBL" id="QXM26377.1"/>
    </source>
</evidence>
<dbReference type="PANTHER" id="PTHR10625:SF10">
    <property type="entry name" value="HISTONE DEACETYLASE HDAC1"/>
    <property type="match status" value="1"/>
</dbReference>
<feature type="domain" description="Histone deacetylase" evidence="1">
    <location>
        <begin position="12"/>
        <end position="276"/>
    </location>
</feature>
<gene>
    <name evidence="2" type="ORF">KO353_15385</name>
</gene>
<name>A0A975YLB2_9PROT</name>
<evidence type="ECO:0000313" key="3">
    <source>
        <dbReference type="Proteomes" id="UP000694001"/>
    </source>
</evidence>
<dbReference type="KEGG" id="elio:KO353_15385"/>
<dbReference type="GO" id="GO:0040029">
    <property type="term" value="P:epigenetic regulation of gene expression"/>
    <property type="evidence" value="ECO:0007669"/>
    <property type="project" value="TreeGrafter"/>
</dbReference>
<dbReference type="PANTHER" id="PTHR10625">
    <property type="entry name" value="HISTONE DEACETYLASE HDAC1-RELATED"/>
    <property type="match status" value="1"/>
</dbReference>
<protein>
    <submittedName>
        <fullName evidence="2">Acetoin utilization protein AcuC</fullName>
    </submittedName>
</protein>
<proteinExistence type="predicted"/>
<sequence>MLDLCAALGWLPPGQLLESPRATAAELARFHDPAYIAALARAEAEQSVDAETRARFGIGANGNPVFREVFRRPATAAGGTLLAARLTTAEGGIVYNPGGGTHHGKPSRAAGFCFVNDPVLGLLAWRDAGLAPLLYVDIDAHHGDGVEEAFADDPAVFTLSVHEAGRWPGTGAVEETRSGGAMNIPVPAGFNDSELRFVLEEAILPVVAALRPAAIMLQGGADALAEDPLASLALSNAAHWSVVAALAHAAPRFVLLGGGGYNPWSVARCWAGAWATLNGWEIPDRLPPAAEAVLRGLSLDRASGRNPPEHWFTTLRDAPREAPVREEVRAVVARAMALFRPAVVSAVA</sequence>
<dbReference type="Proteomes" id="UP000694001">
    <property type="component" value="Chromosome"/>
</dbReference>
<dbReference type="EMBL" id="CP076448">
    <property type="protein sequence ID" value="QXM26377.1"/>
    <property type="molecule type" value="Genomic_DNA"/>
</dbReference>
<accession>A0A975YLB2</accession>
<dbReference type="Pfam" id="PF00850">
    <property type="entry name" value="Hist_deacetyl"/>
    <property type="match status" value="1"/>
</dbReference>
<keyword evidence="3" id="KW-1185">Reference proteome</keyword>
<dbReference type="InterPro" id="IPR023801">
    <property type="entry name" value="His_deacetylse_dom"/>
</dbReference>
<dbReference type="GO" id="GO:0004407">
    <property type="term" value="F:histone deacetylase activity"/>
    <property type="evidence" value="ECO:0007669"/>
    <property type="project" value="TreeGrafter"/>
</dbReference>
<organism evidence="2 3">
    <name type="scientific">Elioraea tepida</name>
    <dbReference type="NCBI Taxonomy" id="2843330"/>
    <lineage>
        <taxon>Bacteria</taxon>
        <taxon>Pseudomonadati</taxon>
        <taxon>Pseudomonadota</taxon>
        <taxon>Alphaproteobacteria</taxon>
        <taxon>Acetobacterales</taxon>
        <taxon>Elioraeaceae</taxon>
        <taxon>Elioraea</taxon>
    </lineage>
</organism>
<reference evidence="2" key="1">
    <citation type="submission" date="2021-06" db="EMBL/GenBank/DDBJ databases">
        <title>Elioraea tepida, sp. nov., a moderately thermophilic aerobic anoxygenic phototrophic bacterium isolated from an alkaline siliceous hot spring mat community in Yellowstone National Park, WY, USA.</title>
        <authorList>
            <person name="Saini M.K."/>
            <person name="Yoshida S."/>
            <person name="Sebastian A."/>
            <person name="Hirose S."/>
            <person name="Hara E."/>
            <person name="Tamaki H."/>
            <person name="Soulier N.T."/>
            <person name="Albert I."/>
            <person name="Hanada S."/>
            <person name="Bryant D.A."/>
            <person name="Tank M."/>
        </authorList>
    </citation>
    <scope>NUCLEOTIDE SEQUENCE</scope>
    <source>
        <strain evidence="2">MS-P2</strain>
    </source>
</reference>